<keyword evidence="10" id="KW-1185">Reference proteome</keyword>
<evidence type="ECO:0000259" key="7">
    <source>
        <dbReference type="Pfam" id="PF02016"/>
    </source>
</evidence>
<comment type="similarity">
    <text evidence="1">Belongs to the peptidase S66 family.</text>
</comment>
<evidence type="ECO:0000313" key="9">
    <source>
        <dbReference type="EMBL" id="SDP16964.1"/>
    </source>
</evidence>
<dbReference type="InterPro" id="IPR027461">
    <property type="entry name" value="Carboxypeptidase_A_C_sf"/>
</dbReference>
<dbReference type="SUPFAM" id="SSF141986">
    <property type="entry name" value="LD-carboxypeptidase A C-terminal domain-like"/>
    <property type="match status" value="1"/>
</dbReference>
<keyword evidence="5" id="KW-0720">Serine protease</keyword>
<evidence type="ECO:0000256" key="1">
    <source>
        <dbReference type="ARBA" id="ARBA00010233"/>
    </source>
</evidence>
<dbReference type="InterPro" id="IPR040449">
    <property type="entry name" value="Peptidase_S66_N"/>
</dbReference>
<accession>A0A1H0QI56</accession>
<evidence type="ECO:0000256" key="4">
    <source>
        <dbReference type="ARBA" id="ARBA00022801"/>
    </source>
</evidence>
<dbReference type="Proteomes" id="UP000199073">
    <property type="component" value="Unassembled WGS sequence"/>
</dbReference>
<evidence type="ECO:0000256" key="2">
    <source>
        <dbReference type="ARBA" id="ARBA00022645"/>
    </source>
</evidence>
<feature type="active site" description="Nucleophile" evidence="6">
    <location>
        <position position="114"/>
    </location>
</feature>
<dbReference type="PANTHER" id="PTHR30237:SF2">
    <property type="entry name" value="MUREIN TETRAPEPTIDE CARBOXYPEPTIDASE"/>
    <property type="match status" value="1"/>
</dbReference>
<name>A0A1H0QI56_9BACT</name>
<dbReference type="GO" id="GO:0004180">
    <property type="term" value="F:carboxypeptidase activity"/>
    <property type="evidence" value="ECO:0007669"/>
    <property type="project" value="UniProtKB-KW"/>
</dbReference>
<dbReference type="InterPro" id="IPR029062">
    <property type="entry name" value="Class_I_gatase-like"/>
</dbReference>
<dbReference type="RefSeq" id="WP_092222316.1">
    <property type="nucleotide sequence ID" value="NZ_FNJI01000012.1"/>
</dbReference>
<feature type="domain" description="LD-carboxypeptidase N-terminal" evidence="7">
    <location>
        <begin position="17"/>
        <end position="134"/>
    </location>
</feature>
<dbReference type="EMBL" id="FNJI01000012">
    <property type="protein sequence ID" value="SDP16964.1"/>
    <property type="molecule type" value="Genomic_DNA"/>
</dbReference>
<keyword evidence="2 9" id="KW-0121">Carboxypeptidase</keyword>
<dbReference type="Pfam" id="PF02016">
    <property type="entry name" value="Peptidase_S66"/>
    <property type="match status" value="1"/>
</dbReference>
<feature type="domain" description="LD-carboxypeptidase C-terminal" evidence="8">
    <location>
        <begin position="181"/>
        <end position="298"/>
    </location>
</feature>
<keyword evidence="3" id="KW-0645">Protease</keyword>
<keyword evidence="4" id="KW-0378">Hydrolase</keyword>
<protein>
    <submittedName>
        <fullName evidence="9">Muramoyltetrapeptide carboxypeptidase</fullName>
    </submittedName>
</protein>
<dbReference type="Pfam" id="PF17676">
    <property type="entry name" value="Peptidase_S66C"/>
    <property type="match status" value="1"/>
</dbReference>
<reference evidence="9 10" key="1">
    <citation type="submission" date="2016-10" db="EMBL/GenBank/DDBJ databases">
        <authorList>
            <person name="de Groot N.N."/>
        </authorList>
    </citation>
    <scope>NUCLEOTIDE SEQUENCE [LARGE SCALE GENOMIC DNA]</scope>
    <source>
        <strain evidence="9 10">DSM 12130</strain>
    </source>
</reference>
<dbReference type="InterPro" id="IPR040921">
    <property type="entry name" value="Peptidase_S66C"/>
</dbReference>
<dbReference type="PIRSF" id="PIRSF028757">
    <property type="entry name" value="LD-carboxypeptidase"/>
    <property type="match status" value="1"/>
</dbReference>
<dbReference type="AlphaFoldDB" id="A0A1H0QI56"/>
<organism evidence="9 10">
    <name type="scientific">Desulforhopalus singaporensis</name>
    <dbReference type="NCBI Taxonomy" id="91360"/>
    <lineage>
        <taxon>Bacteria</taxon>
        <taxon>Pseudomonadati</taxon>
        <taxon>Thermodesulfobacteriota</taxon>
        <taxon>Desulfobulbia</taxon>
        <taxon>Desulfobulbales</taxon>
        <taxon>Desulfocapsaceae</taxon>
        <taxon>Desulforhopalus</taxon>
    </lineage>
</organism>
<dbReference type="Gene3D" id="3.40.50.10740">
    <property type="entry name" value="Class I glutamine amidotransferase-like"/>
    <property type="match status" value="1"/>
</dbReference>
<feature type="active site" description="Charge relay system" evidence="6">
    <location>
        <position position="209"/>
    </location>
</feature>
<evidence type="ECO:0000256" key="6">
    <source>
        <dbReference type="PIRSR" id="PIRSR028757-1"/>
    </source>
</evidence>
<dbReference type="CDD" id="cd07025">
    <property type="entry name" value="Peptidase_S66"/>
    <property type="match status" value="1"/>
</dbReference>
<dbReference type="OrthoDB" id="9807329at2"/>
<evidence type="ECO:0000313" key="10">
    <source>
        <dbReference type="Proteomes" id="UP000199073"/>
    </source>
</evidence>
<evidence type="ECO:0000259" key="8">
    <source>
        <dbReference type="Pfam" id="PF17676"/>
    </source>
</evidence>
<gene>
    <name evidence="9" type="ORF">SAMN05660330_01974</name>
</gene>
<dbReference type="Gene3D" id="3.50.30.60">
    <property type="entry name" value="LD-carboxypeptidase A C-terminal domain-like"/>
    <property type="match status" value="1"/>
</dbReference>
<dbReference type="GO" id="GO:0008236">
    <property type="term" value="F:serine-type peptidase activity"/>
    <property type="evidence" value="ECO:0007669"/>
    <property type="project" value="UniProtKB-KW"/>
</dbReference>
<dbReference type="PANTHER" id="PTHR30237">
    <property type="entry name" value="MURAMOYLTETRAPEPTIDE CARBOXYPEPTIDASE"/>
    <property type="match status" value="1"/>
</dbReference>
<proteinExistence type="inferred from homology"/>
<dbReference type="InterPro" id="IPR027478">
    <property type="entry name" value="LdcA_N"/>
</dbReference>
<dbReference type="InterPro" id="IPR003507">
    <property type="entry name" value="S66_fam"/>
</dbReference>
<dbReference type="GO" id="GO:0006508">
    <property type="term" value="P:proteolysis"/>
    <property type="evidence" value="ECO:0007669"/>
    <property type="project" value="UniProtKB-KW"/>
</dbReference>
<evidence type="ECO:0000256" key="3">
    <source>
        <dbReference type="ARBA" id="ARBA00022670"/>
    </source>
</evidence>
<feature type="active site" description="Charge relay system" evidence="6">
    <location>
        <position position="283"/>
    </location>
</feature>
<sequence length="308" mass="34335">MKISRILPPPLKPGDIIGIAAVAGQIRAPELLYKGITIIREMGFEVRFQRDLWPGSSYLADSDANRAKEFNTLLRDPEVKAIIALRGGFGSLRILDRLEPSVLVQQPKFVVGFSDISILHSYLHQATGVVTLHGPVMTSLAGATPESLERLYRSLTGKWYSPVEMASLEIIVDGDSVERPVAGGNLASLVTLLGTPYDFPWRDRIIFLEDINEPLYKIDRMLTQLEYAGKFDEAAGILLGDFSDPHEYDRIEHLRYIESIWTRVEEICSKRGVAVWANFPAGHTGRNLTFPLGATARMDKKSSTVFFS</sequence>
<dbReference type="STRING" id="91360.SAMN05660330_01974"/>
<dbReference type="SUPFAM" id="SSF52317">
    <property type="entry name" value="Class I glutamine amidotransferase-like"/>
    <property type="match status" value="1"/>
</dbReference>
<evidence type="ECO:0000256" key="5">
    <source>
        <dbReference type="ARBA" id="ARBA00022825"/>
    </source>
</evidence>